<gene>
    <name evidence="2" type="ORF">LKD71_15255</name>
</gene>
<accession>A0AAE3DV85</accession>
<organism evidence="2 3">
    <name type="scientific">Fusicatenibacter faecihominis</name>
    <dbReference type="NCBI Taxonomy" id="2881276"/>
    <lineage>
        <taxon>Bacteria</taxon>
        <taxon>Bacillati</taxon>
        <taxon>Bacillota</taxon>
        <taxon>Clostridia</taxon>
        <taxon>Lachnospirales</taxon>
        <taxon>Lachnospiraceae</taxon>
        <taxon>Fusicatenibacter</taxon>
    </lineage>
</organism>
<proteinExistence type="predicted"/>
<feature type="signal peptide" evidence="1">
    <location>
        <begin position="1"/>
        <end position="23"/>
    </location>
</feature>
<evidence type="ECO:0000313" key="3">
    <source>
        <dbReference type="Proteomes" id="UP001197875"/>
    </source>
</evidence>
<sequence>MKKRLAVLVAMGTLAAFSLGAEAKTYAVEDEDGNTKYITVYDGKVETTTEEDEEIKTEASDLYDWEEGEAVDDGTLDAYAVSESTYVTGDSEGTMDEEEFFKAEQKRVAEYEKLGIQCKYGVYTWKGDNVNVILDDDGSISTWSDGGSKADRVYLHIVRDKDGKATDVEAVTAREILEKMAEQDLKKTDKE</sequence>
<dbReference type="EMBL" id="JAJEPR010000039">
    <property type="protein sequence ID" value="MCC2191133.1"/>
    <property type="molecule type" value="Genomic_DNA"/>
</dbReference>
<keyword evidence="3" id="KW-1185">Reference proteome</keyword>
<evidence type="ECO:0000256" key="1">
    <source>
        <dbReference type="SAM" id="SignalP"/>
    </source>
</evidence>
<name>A0AAE3DV85_9FIRM</name>
<dbReference type="AlphaFoldDB" id="A0AAE3DV85"/>
<protein>
    <submittedName>
        <fullName evidence="2">Uncharacterized protein</fullName>
    </submittedName>
</protein>
<dbReference type="RefSeq" id="WP_227616102.1">
    <property type="nucleotide sequence ID" value="NZ_JAJEPR010000039.1"/>
</dbReference>
<comment type="caution">
    <text evidence="2">The sequence shown here is derived from an EMBL/GenBank/DDBJ whole genome shotgun (WGS) entry which is preliminary data.</text>
</comment>
<feature type="chain" id="PRO_5042297121" evidence="1">
    <location>
        <begin position="24"/>
        <end position="191"/>
    </location>
</feature>
<evidence type="ECO:0000313" key="2">
    <source>
        <dbReference type="EMBL" id="MCC2191133.1"/>
    </source>
</evidence>
<keyword evidence="1" id="KW-0732">Signal</keyword>
<dbReference type="Proteomes" id="UP001197875">
    <property type="component" value="Unassembled WGS sequence"/>
</dbReference>
<reference evidence="2 3" key="1">
    <citation type="submission" date="2021-10" db="EMBL/GenBank/DDBJ databases">
        <title>Anaerobic single-cell dispensing facilitates the cultivation of human gut bacteria.</title>
        <authorList>
            <person name="Afrizal A."/>
        </authorList>
    </citation>
    <scope>NUCLEOTIDE SEQUENCE [LARGE SCALE GENOMIC DNA]</scope>
    <source>
        <strain evidence="2 3">CLA-AA-H277</strain>
    </source>
</reference>